<keyword evidence="1" id="KW-1133">Transmembrane helix</keyword>
<keyword evidence="1" id="KW-0472">Membrane</keyword>
<keyword evidence="1" id="KW-0812">Transmembrane</keyword>
<dbReference type="EMBL" id="KP795655">
    <property type="protein sequence ID" value="AKN39638.1"/>
    <property type="molecule type" value="Genomic_DNA"/>
</dbReference>
<accession>A0A0H3ZTG3</accession>
<reference evidence="2" key="1">
    <citation type="journal article" date="2015" name="MBio">
        <title>Eco-Evolutionary Dynamics of Episomes among Ecologically Cohesive Bacterial Populations.</title>
        <authorList>
            <person name="Xue H."/>
            <person name="Cordero O.X."/>
            <person name="Camas F.M."/>
            <person name="Trimble W."/>
            <person name="Meyer F."/>
            <person name="Guglielmini J."/>
            <person name="Rocha E.P."/>
            <person name="Polz M.F."/>
        </authorList>
    </citation>
    <scope>NUCLEOTIDE SEQUENCE</scope>
    <source>
        <strain evidence="2">1F_97</strain>
    </source>
</reference>
<evidence type="ECO:0000256" key="1">
    <source>
        <dbReference type="SAM" id="Phobius"/>
    </source>
</evidence>
<sequence length="143" mass="16767">MWYVVVFIAGFSLAVLIVQWGDIKRSLVNKRKRKLYQKLSKGRAKKVVDIRTWDEVWYYREYPFLINGETVCVPGNLWLWWHCNDEYKKLHTVDGKPVGYLKSSIIRSRKCYSGWFHYKGLSLADGPNQTGKTVKVSAVVEVY</sequence>
<organism evidence="2">
    <name type="scientific">Vibrio sp. 1F_97</name>
    <dbReference type="NCBI Taxonomy" id="1652827"/>
    <lineage>
        <taxon>Bacteria</taxon>
        <taxon>Pseudomonadati</taxon>
        <taxon>Pseudomonadota</taxon>
        <taxon>Gammaproteobacteria</taxon>
        <taxon>Vibrionales</taxon>
        <taxon>Vibrionaceae</taxon>
        <taxon>Vibrio</taxon>
    </lineage>
</organism>
<evidence type="ECO:0000313" key="2">
    <source>
        <dbReference type="EMBL" id="AKN39638.1"/>
    </source>
</evidence>
<proteinExistence type="predicted"/>
<dbReference type="AlphaFoldDB" id="A0A0H3ZTG3"/>
<name>A0A0H3ZTG3_9VIBR</name>
<protein>
    <submittedName>
        <fullName evidence="2">Uncharacterized protein</fullName>
    </submittedName>
</protein>
<feature type="transmembrane region" description="Helical" evidence="1">
    <location>
        <begin position="6"/>
        <end position="23"/>
    </location>
</feature>